<protein>
    <submittedName>
        <fullName evidence="2">Uncharacterized protein</fullName>
    </submittedName>
</protein>
<name>A0A0V1F772_TRIPS</name>
<organism evidence="2 3">
    <name type="scientific">Trichinella pseudospiralis</name>
    <name type="common">Parasitic roundworm</name>
    <dbReference type="NCBI Taxonomy" id="6337"/>
    <lineage>
        <taxon>Eukaryota</taxon>
        <taxon>Metazoa</taxon>
        <taxon>Ecdysozoa</taxon>
        <taxon>Nematoda</taxon>
        <taxon>Enoplea</taxon>
        <taxon>Dorylaimia</taxon>
        <taxon>Trichinellida</taxon>
        <taxon>Trichinellidae</taxon>
        <taxon>Trichinella</taxon>
    </lineage>
</organism>
<reference evidence="2 3" key="1">
    <citation type="submission" date="2015-01" db="EMBL/GenBank/DDBJ databases">
        <title>Evolution of Trichinella species and genotypes.</title>
        <authorList>
            <person name="Korhonen P.K."/>
            <person name="Edoardo P."/>
            <person name="Giuseppe L.R."/>
            <person name="Gasser R.B."/>
        </authorList>
    </citation>
    <scope>NUCLEOTIDE SEQUENCE [LARGE SCALE GENOMIC DNA]</scope>
    <source>
        <strain evidence="2">ISS470</strain>
    </source>
</reference>
<feature type="non-terminal residue" evidence="2">
    <location>
        <position position="67"/>
    </location>
</feature>
<dbReference type="AlphaFoldDB" id="A0A0V1F772"/>
<gene>
    <name evidence="2" type="ORF">T4D_1142</name>
</gene>
<feature type="compositionally biased region" description="Basic and acidic residues" evidence="1">
    <location>
        <begin position="7"/>
        <end position="24"/>
    </location>
</feature>
<dbReference type="EMBL" id="JYDT01000190">
    <property type="protein sequence ID" value="KRY82058.1"/>
    <property type="molecule type" value="Genomic_DNA"/>
</dbReference>
<accession>A0A0V1F772</accession>
<dbReference type="Proteomes" id="UP000054995">
    <property type="component" value="Unassembled WGS sequence"/>
</dbReference>
<sequence>MGRLRNKNRDLSPQDTHNRKDVTKKLAPIQRYSSPRYNLLLSAKYGIVQVLSSKACHSPRKLAITSL</sequence>
<evidence type="ECO:0000313" key="3">
    <source>
        <dbReference type="Proteomes" id="UP000054995"/>
    </source>
</evidence>
<proteinExistence type="predicted"/>
<comment type="caution">
    <text evidence="2">The sequence shown here is derived from an EMBL/GenBank/DDBJ whole genome shotgun (WGS) entry which is preliminary data.</text>
</comment>
<evidence type="ECO:0000256" key="1">
    <source>
        <dbReference type="SAM" id="MobiDB-lite"/>
    </source>
</evidence>
<evidence type="ECO:0000313" key="2">
    <source>
        <dbReference type="EMBL" id="KRY82058.1"/>
    </source>
</evidence>
<feature type="region of interest" description="Disordered" evidence="1">
    <location>
        <begin position="1"/>
        <end position="28"/>
    </location>
</feature>
<keyword evidence="3" id="KW-1185">Reference proteome</keyword>